<name>A0A0G3ET07_9BURK</name>
<dbReference type="RefSeq" id="WP_047214269.1">
    <property type="nucleotide sequence ID" value="NZ_CP011568.3"/>
</dbReference>
<keyword evidence="2" id="KW-1185">Reference proteome</keyword>
<gene>
    <name evidence="1" type="ORF">ABW99_09630</name>
</gene>
<organism evidence="1 2">
    <name type="scientific">Pandoraea thiooxydans</name>
    <dbReference type="NCBI Taxonomy" id="445709"/>
    <lineage>
        <taxon>Bacteria</taxon>
        <taxon>Pseudomonadati</taxon>
        <taxon>Pseudomonadota</taxon>
        <taxon>Betaproteobacteria</taxon>
        <taxon>Burkholderiales</taxon>
        <taxon>Burkholderiaceae</taxon>
        <taxon>Pandoraea</taxon>
    </lineage>
</organism>
<accession>A0A0G3ET07</accession>
<dbReference type="Proteomes" id="UP000036700">
    <property type="component" value="Chromosome"/>
</dbReference>
<dbReference type="OrthoDB" id="7828004at2"/>
<sequence length="223" mass="24504">MFTGAFYFDASFWPLHVPIVHGQVQLSALDCLEAMPRPVKDRVLKQPGELWRLALYWADCVDYAYGLDDIGKLKSLSSRALEFALSGAKELAGAIAQLTVPKPNTKSILGFRMATEIFLKAVLIQESNASESELKRFGHRIGDIAMHCHTITGNKVFDTIVRNALVFPDVSARYDSFEWPFAQVWGAVLVAQTAGSALARQYSDRDLSSYVLASSSALATGGR</sequence>
<evidence type="ECO:0000313" key="1">
    <source>
        <dbReference type="EMBL" id="AKJ68437.1"/>
    </source>
</evidence>
<reference evidence="2" key="1">
    <citation type="submission" date="2015-06" db="EMBL/GenBank/DDBJ databases">
        <authorList>
            <person name="Lim Y.L."/>
            <person name="Ee R."/>
            <person name="Yong D."/>
            <person name="How K.Y."/>
            <person name="Yin W.F."/>
            <person name="Chan K.G."/>
        </authorList>
    </citation>
    <scope>NUCLEOTIDE SEQUENCE [LARGE SCALE GENOMIC DNA]</scope>
    <source>
        <strain evidence="2">DSM 25325</strain>
    </source>
</reference>
<protein>
    <submittedName>
        <fullName evidence="1">Uncharacterized protein</fullName>
    </submittedName>
</protein>
<dbReference type="KEGG" id="ptx:ABW99_09630"/>
<proteinExistence type="predicted"/>
<dbReference type="EMBL" id="CP011568">
    <property type="protein sequence ID" value="AKJ68437.1"/>
    <property type="molecule type" value="Genomic_DNA"/>
</dbReference>
<evidence type="ECO:0000313" key="2">
    <source>
        <dbReference type="Proteomes" id="UP000036700"/>
    </source>
</evidence>
<dbReference type="PATRIC" id="fig|445709.3.peg.2060"/>
<dbReference type="AlphaFoldDB" id="A0A0G3ET07"/>